<dbReference type="InterPro" id="IPR006235">
    <property type="entry name" value="OAc-hSer/O-AcSer_sulfhydrylase"/>
</dbReference>
<dbReference type="SUPFAM" id="SSF53383">
    <property type="entry name" value="PLP-dependent transferases"/>
    <property type="match status" value="1"/>
</dbReference>
<name>U1GTA7_TRESO</name>
<dbReference type="GO" id="GO:0006535">
    <property type="term" value="P:cysteine biosynthetic process from serine"/>
    <property type="evidence" value="ECO:0007669"/>
    <property type="project" value="TreeGrafter"/>
</dbReference>
<keyword evidence="1" id="KW-0663">Pyridoxal phosphate</keyword>
<dbReference type="InterPro" id="IPR000192">
    <property type="entry name" value="Aminotrans_V_dom"/>
</dbReference>
<dbReference type="Proteomes" id="UP000016646">
    <property type="component" value="Unassembled WGS sequence"/>
</dbReference>
<dbReference type="EMBL" id="AVQI01000070">
    <property type="protein sequence ID" value="ERK00080.1"/>
    <property type="molecule type" value="Genomic_DNA"/>
</dbReference>
<organism evidence="4 6">
    <name type="scientific">Treponema socranskii subsp. socranskii VPI DR56BR1116 = ATCC 35536</name>
    <dbReference type="NCBI Taxonomy" id="1125725"/>
    <lineage>
        <taxon>Bacteria</taxon>
        <taxon>Pseudomonadati</taxon>
        <taxon>Spirochaetota</taxon>
        <taxon>Spirochaetia</taxon>
        <taxon>Spirochaetales</taxon>
        <taxon>Treponemataceae</taxon>
        <taxon>Treponema</taxon>
    </lineage>
</organism>
<feature type="domain" description="YhfS-like C-terminal" evidence="3">
    <location>
        <begin position="258"/>
        <end position="357"/>
    </location>
</feature>
<evidence type="ECO:0000259" key="3">
    <source>
        <dbReference type="Pfam" id="PF22475"/>
    </source>
</evidence>
<comment type="caution">
    <text evidence="4">The sequence shown here is derived from an EMBL/GenBank/DDBJ whole genome shotgun (WGS) entry which is preliminary data.</text>
</comment>
<dbReference type="Gene3D" id="3.40.640.10">
    <property type="entry name" value="Type I PLP-dependent aspartate aminotransferase-like (Major domain)"/>
    <property type="match status" value="1"/>
</dbReference>
<dbReference type="eggNOG" id="COG4100">
    <property type="taxonomic scope" value="Bacteria"/>
</dbReference>
<protein>
    <submittedName>
        <fullName evidence="4">Methionine gamma-lyase domain protein</fullName>
    </submittedName>
</protein>
<dbReference type="Pfam" id="PF00266">
    <property type="entry name" value="Aminotran_5"/>
    <property type="match status" value="1"/>
</dbReference>
<evidence type="ECO:0000313" key="5">
    <source>
        <dbReference type="EMBL" id="ERK00080.1"/>
    </source>
</evidence>
<keyword evidence="7" id="KW-1185">Reference proteome</keyword>
<dbReference type="InterPro" id="IPR015424">
    <property type="entry name" value="PyrdxlP-dep_Trfase"/>
</dbReference>
<evidence type="ECO:0000313" key="4">
    <source>
        <dbReference type="EMBL" id="ERF61170.1"/>
    </source>
</evidence>
<evidence type="ECO:0000256" key="1">
    <source>
        <dbReference type="ARBA" id="ARBA00022898"/>
    </source>
</evidence>
<dbReference type="EMBL" id="AUZJ01000016">
    <property type="protein sequence ID" value="ERF61170.1"/>
    <property type="molecule type" value="Genomic_DNA"/>
</dbReference>
<dbReference type="PATRIC" id="fig|1125725.3.peg.830"/>
<dbReference type="GO" id="GO:0071269">
    <property type="term" value="P:L-homocysteine biosynthetic process"/>
    <property type="evidence" value="ECO:0007669"/>
    <property type="project" value="TreeGrafter"/>
</dbReference>
<dbReference type="GO" id="GO:0003961">
    <property type="term" value="F:O-acetylhomoserine aminocarboxypropyltransferase activity"/>
    <property type="evidence" value="ECO:0007669"/>
    <property type="project" value="TreeGrafter"/>
</dbReference>
<dbReference type="InterPro" id="IPR054718">
    <property type="entry name" value="YhfS-like_C"/>
</dbReference>
<dbReference type="GO" id="GO:0005737">
    <property type="term" value="C:cytoplasm"/>
    <property type="evidence" value="ECO:0007669"/>
    <property type="project" value="TreeGrafter"/>
</dbReference>
<dbReference type="GO" id="GO:0016829">
    <property type="term" value="F:lyase activity"/>
    <property type="evidence" value="ECO:0007669"/>
    <property type="project" value="UniProtKB-KW"/>
</dbReference>
<evidence type="ECO:0000259" key="2">
    <source>
        <dbReference type="Pfam" id="PF00266"/>
    </source>
</evidence>
<dbReference type="OrthoDB" id="9787096at2"/>
<keyword evidence="4" id="KW-0456">Lyase</keyword>
<evidence type="ECO:0000313" key="7">
    <source>
        <dbReference type="Proteomes" id="UP000016646"/>
    </source>
</evidence>
<dbReference type="GO" id="GO:0004124">
    <property type="term" value="F:cysteine synthase activity"/>
    <property type="evidence" value="ECO:0007669"/>
    <property type="project" value="TreeGrafter"/>
</dbReference>
<proteinExistence type="predicted"/>
<dbReference type="STRING" id="1125725.HMPREF1325_0583"/>
<feature type="domain" description="Aminotransferase class V" evidence="2">
    <location>
        <begin position="52"/>
        <end position="226"/>
    </location>
</feature>
<dbReference type="PANTHER" id="PTHR43797:SF2">
    <property type="entry name" value="HOMOCYSTEINE_CYSTEINE SYNTHASE"/>
    <property type="match status" value="1"/>
</dbReference>
<evidence type="ECO:0000313" key="6">
    <source>
        <dbReference type="Proteomes" id="UP000016412"/>
    </source>
</evidence>
<sequence>MRAYPLESVSLRGAMEKQFALVDIITKHFSGSEFLSTGDLGLNTAVHKPVCTETAEKVLAEFFHAEACMLTRGAGTQAIRWGLMSALRPSDCILVHSAPMYPTTEVSVASMGLRVVRADFNDDESIVRALRENDIALCLVQHTRQTLDDAYDLQHVIDLIKNEKRETVVLVDDNYAVMKTEKIGCECGADLSAFSLFKLLGPVGIGCLVGKKSLIDTVCAYNYSGGGQVQGFESMEALRSLVYAPVALAIQAEQNDKLLRELNDREKFPYVRQCLLANAQSKVLLVEFDKPVAQKVLAAAERLGALPYPVGAESKFEVPPLFYRVSGTFLKKNPELRDTMIRINPNRSGAQTIIRILDEAYKTATAD</sequence>
<dbReference type="PANTHER" id="PTHR43797">
    <property type="entry name" value="HOMOCYSTEINE/CYSTEINE SYNTHASE"/>
    <property type="match status" value="1"/>
</dbReference>
<dbReference type="Proteomes" id="UP000016412">
    <property type="component" value="Unassembled WGS sequence"/>
</dbReference>
<reference evidence="6 7" key="1">
    <citation type="submission" date="2013-08" db="EMBL/GenBank/DDBJ databases">
        <authorList>
            <person name="Durkin A.S."/>
            <person name="Haft D.R."/>
            <person name="McCorrison J."/>
            <person name="Torralba M."/>
            <person name="Gillis M."/>
            <person name="Haft D.H."/>
            <person name="Methe B."/>
            <person name="Sutton G."/>
            <person name="Nelson K.E."/>
        </authorList>
    </citation>
    <scope>NUCLEOTIDE SEQUENCE [LARGE SCALE GENOMIC DNA]</scope>
    <source>
        <strain evidence="5 7">ATCC 35536</strain>
        <strain evidence="4 6">VPI DR56BR1116</strain>
    </source>
</reference>
<accession>U1GTA7</accession>
<dbReference type="Gene3D" id="3.90.1150.130">
    <property type="match status" value="1"/>
</dbReference>
<dbReference type="InterPro" id="IPR015421">
    <property type="entry name" value="PyrdxlP-dep_Trfase_major"/>
</dbReference>
<dbReference type="AlphaFoldDB" id="U1GTA7"/>
<dbReference type="Pfam" id="PF22475">
    <property type="entry name" value="YhfS-like_C"/>
    <property type="match status" value="1"/>
</dbReference>
<gene>
    <name evidence="5" type="ORF">HMPREF0860_1157</name>
    <name evidence="4" type="ORF">HMPREF1325_0583</name>
</gene>